<organism evidence="11 12">
    <name type="scientific">Oikopleura dioica</name>
    <name type="common">Tunicate</name>
    <dbReference type="NCBI Taxonomy" id="34765"/>
    <lineage>
        <taxon>Eukaryota</taxon>
        <taxon>Metazoa</taxon>
        <taxon>Chordata</taxon>
        <taxon>Tunicata</taxon>
        <taxon>Appendicularia</taxon>
        <taxon>Copelata</taxon>
        <taxon>Oikopleuridae</taxon>
        <taxon>Oikopleura</taxon>
    </lineage>
</organism>
<dbReference type="PROSITE" id="PS50889">
    <property type="entry name" value="S4"/>
    <property type="match status" value="1"/>
</dbReference>
<evidence type="ECO:0000256" key="7">
    <source>
        <dbReference type="PROSITE-ProRule" id="PRU00182"/>
    </source>
</evidence>
<dbReference type="PANTHER" id="PTHR13317">
    <property type="entry name" value="TRANSMEMBRANE ANTERIOR POSTERIOR TRANSFORMATION PROTEIN 1 HOMOLOG"/>
    <property type="match status" value="1"/>
</dbReference>
<feature type="transmembrane region" description="Helical" evidence="8">
    <location>
        <begin position="296"/>
        <end position="313"/>
    </location>
</feature>
<evidence type="ECO:0000313" key="11">
    <source>
        <dbReference type="EMBL" id="CAG5098300.1"/>
    </source>
</evidence>
<feature type="transmembrane region" description="Helical" evidence="8">
    <location>
        <begin position="365"/>
        <end position="384"/>
    </location>
</feature>
<comment type="similarity">
    <text evidence="3">Belongs to the TAPT1 family.</text>
</comment>
<evidence type="ECO:0000259" key="9">
    <source>
        <dbReference type="SMART" id="SM00363"/>
    </source>
</evidence>
<dbReference type="CDD" id="cd00165">
    <property type="entry name" value="S4"/>
    <property type="match status" value="1"/>
</dbReference>
<feature type="transmembrane region" description="Helical" evidence="8">
    <location>
        <begin position="122"/>
        <end position="142"/>
    </location>
</feature>
<proteinExistence type="inferred from homology"/>
<evidence type="ECO:0000256" key="1">
    <source>
        <dbReference type="ARBA" id="ARBA00004141"/>
    </source>
</evidence>
<dbReference type="SMART" id="SM00363">
    <property type="entry name" value="S4"/>
    <property type="match status" value="1"/>
</dbReference>
<dbReference type="Pfam" id="PF00163">
    <property type="entry name" value="Ribosomal_S4"/>
    <property type="match status" value="1"/>
</dbReference>
<reference evidence="11 12" key="1">
    <citation type="submission" date="2021-04" db="EMBL/GenBank/DDBJ databases">
        <authorList>
            <person name="Bliznina A."/>
        </authorList>
    </citation>
    <scope>NUCLEOTIDE SEQUENCE [LARGE SCALE GENOMIC DNA]</scope>
</reference>
<protein>
    <submittedName>
        <fullName evidence="11">Oidioi.mRNA.OKI2018_I69.XSR.g15542.t1.cds</fullName>
    </submittedName>
</protein>
<name>A0ABN7SD71_OIKDI</name>
<evidence type="ECO:0000256" key="4">
    <source>
        <dbReference type="ARBA" id="ARBA00022692"/>
    </source>
</evidence>
<gene>
    <name evidence="11" type="ORF">OKIOD_LOCUS7100</name>
</gene>
<accession>A0ABN7SD71</accession>
<comment type="subcellular location">
    <subcellularLocation>
        <location evidence="1">Membrane</location>
        <topology evidence="1">Multi-pass membrane protein</topology>
    </subcellularLocation>
</comment>
<dbReference type="InterPro" id="IPR008010">
    <property type="entry name" value="Tatp1"/>
</dbReference>
<dbReference type="EMBL" id="OU015569">
    <property type="protein sequence ID" value="CAG5098300.1"/>
    <property type="molecule type" value="Genomic_DNA"/>
</dbReference>
<evidence type="ECO:0000256" key="5">
    <source>
        <dbReference type="ARBA" id="ARBA00022989"/>
    </source>
</evidence>
<keyword evidence="4 8" id="KW-0812">Transmembrane</keyword>
<keyword evidence="6 8" id="KW-0472">Membrane</keyword>
<feature type="domain" description="Small ribosomal subunit protein uS4 N-terminal" evidence="10">
    <location>
        <begin position="491"/>
        <end position="594"/>
    </location>
</feature>
<feature type="transmembrane region" description="Helical" evidence="8">
    <location>
        <begin position="196"/>
        <end position="219"/>
    </location>
</feature>
<comment type="similarity">
    <text evidence="2">Belongs to the universal ribosomal protein uS4 family.</text>
</comment>
<sequence length="669" mass="78290">MEDLKTEESTESENYEESSLEIDHNLNFLNYVWGEISRNKTLNQSVSYRERWENVYVFWKIMGKLESFMYYGLLCCCDNLLSTLTIIPTRCFLAIIRALIWPFTRIFGSKRKFVSEAQMMDVARLLLVAVTCCCWFSPIVYFNPSVIYHTIKGQELLKLYIIFNMLEVAERLIASIGQDAMDTLFYTISSCSFYRVILHFFIAIVYMFIHSFIMLVQATTLNVAFNLHNKVLLIIMMSNNFIELKGSVFKRFDKNYLFQVACADVRERFHLFWLLCIVLVRNMSQHQWNIVESYDLLPYMVMIVIAEFFIDWMKHAFIIKFNGLTVDIYPEYRKTLTQEFLKSKNPQHGVDHIDLVSRRMAYSPLPLAAVIIHISLLSFKVYGGNSSQFNYATVKILAAVFANLYLCKVIVGLLLVSASVRTLREIYEVTKFNEKSPKIPKLVDPYEQLPRNTSSKNIRDRIGSEASVSATVAATPKDVTPIKEAHSPRKSASFHEKKLLKKVNFYNWEISANEHENKIIRKYRILKREQYTLYNKLSRKVREQIRRIRDLPQNDKFRAYATTKMLDKLYNIGLISTKESLQEAEKVTASAFCRRRLPVVMMKLKMAQTLKIATEFIEQGHVRIGPDICLDPARIISREHEDFITWRNKSKIREKLNAYNDEQDDFELC</sequence>
<evidence type="ECO:0000256" key="6">
    <source>
        <dbReference type="ARBA" id="ARBA00023136"/>
    </source>
</evidence>
<keyword evidence="12" id="KW-1185">Reference proteome</keyword>
<dbReference type="PANTHER" id="PTHR13317:SF4">
    <property type="entry name" value="TRANSMEMBRANE ANTERIOR POSTERIOR TRANSFORMATION PROTEIN 1 HOMOLOG"/>
    <property type="match status" value="1"/>
</dbReference>
<keyword evidence="5 8" id="KW-1133">Transmembrane helix</keyword>
<dbReference type="SUPFAM" id="SSF55174">
    <property type="entry name" value="Alpha-L RNA-binding motif"/>
    <property type="match status" value="1"/>
</dbReference>
<evidence type="ECO:0000313" key="12">
    <source>
        <dbReference type="Proteomes" id="UP001158576"/>
    </source>
</evidence>
<dbReference type="SMART" id="SM01390">
    <property type="entry name" value="Ribosomal_S4"/>
    <property type="match status" value="1"/>
</dbReference>
<dbReference type="InterPro" id="IPR002942">
    <property type="entry name" value="S4_RNA-bd"/>
</dbReference>
<evidence type="ECO:0000256" key="3">
    <source>
        <dbReference type="ARBA" id="ARBA00008803"/>
    </source>
</evidence>
<evidence type="ECO:0000256" key="8">
    <source>
        <dbReference type="SAM" id="Phobius"/>
    </source>
</evidence>
<evidence type="ECO:0000259" key="10">
    <source>
        <dbReference type="SMART" id="SM01390"/>
    </source>
</evidence>
<keyword evidence="7" id="KW-0694">RNA-binding</keyword>
<dbReference type="Proteomes" id="UP001158576">
    <property type="component" value="Chromosome XSR"/>
</dbReference>
<feature type="transmembrane region" description="Helical" evidence="8">
    <location>
        <begin position="396"/>
        <end position="416"/>
    </location>
</feature>
<dbReference type="InterPro" id="IPR001912">
    <property type="entry name" value="Ribosomal_uS4_N"/>
</dbReference>
<dbReference type="Pfam" id="PF01479">
    <property type="entry name" value="S4"/>
    <property type="match status" value="1"/>
</dbReference>
<feature type="transmembrane region" description="Helical" evidence="8">
    <location>
        <begin position="68"/>
        <end position="101"/>
    </location>
</feature>
<feature type="domain" description="RNA-binding S4" evidence="9">
    <location>
        <begin position="595"/>
        <end position="660"/>
    </location>
</feature>
<dbReference type="Pfam" id="PF05346">
    <property type="entry name" value="DUF747"/>
    <property type="match status" value="1"/>
</dbReference>
<evidence type="ECO:0000256" key="2">
    <source>
        <dbReference type="ARBA" id="ARBA00007465"/>
    </source>
</evidence>